<comment type="caution">
    <text evidence="1">The sequence shown here is derived from an EMBL/GenBank/DDBJ whole genome shotgun (WGS) entry which is preliminary data.</text>
</comment>
<sequence>MAIRIEARAGHRLQLSGDIDTVLDVSASRIVEQFSLAFSDGTLVLGRWIPGGHACRFGIVSEGTLTIRITPHG</sequence>
<reference evidence="1 2" key="1">
    <citation type="submission" date="2023-07" db="EMBL/GenBank/DDBJ databases">
        <title>Sorghum-associated microbial communities from plants grown in Nebraska, USA.</title>
        <authorList>
            <person name="Schachtman D."/>
        </authorList>
    </citation>
    <scope>NUCLEOTIDE SEQUENCE [LARGE SCALE GENOMIC DNA]</scope>
    <source>
        <strain evidence="1 2">DS1027</strain>
    </source>
</reference>
<dbReference type="EMBL" id="JAVDRD010000002">
    <property type="protein sequence ID" value="MDR6510475.1"/>
    <property type="molecule type" value="Genomic_DNA"/>
</dbReference>
<evidence type="ECO:0000313" key="2">
    <source>
        <dbReference type="Proteomes" id="UP001184150"/>
    </source>
</evidence>
<protein>
    <submittedName>
        <fullName evidence="1">Uncharacterized protein</fullName>
    </submittedName>
</protein>
<accession>A0ABU1MJF3</accession>
<dbReference type="RefSeq" id="WP_309804723.1">
    <property type="nucleotide sequence ID" value="NZ_JAVDRD010000002.1"/>
</dbReference>
<proteinExistence type="predicted"/>
<keyword evidence="2" id="KW-1185">Reference proteome</keyword>
<dbReference type="Proteomes" id="UP001184150">
    <property type="component" value="Unassembled WGS sequence"/>
</dbReference>
<organism evidence="1 2">
    <name type="scientific">Novosphingobium capsulatum</name>
    <dbReference type="NCBI Taxonomy" id="13688"/>
    <lineage>
        <taxon>Bacteria</taxon>
        <taxon>Pseudomonadati</taxon>
        <taxon>Pseudomonadota</taxon>
        <taxon>Alphaproteobacteria</taxon>
        <taxon>Sphingomonadales</taxon>
        <taxon>Sphingomonadaceae</taxon>
        <taxon>Novosphingobium</taxon>
    </lineage>
</organism>
<gene>
    <name evidence="1" type="ORF">J2792_001335</name>
</gene>
<name>A0ABU1MJF3_9SPHN</name>
<evidence type="ECO:0000313" key="1">
    <source>
        <dbReference type="EMBL" id="MDR6510475.1"/>
    </source>
</evidence>